<reference evidence="1" key="1">
    <citation type="submission" date="2023-07" db="EMBL/GenBank/DDBJ databases">
        <authorList>
            <consortium name="AG Swart"/>
            <person name="Singh M."/>
            <person name="Singh A."/>
            <person name="Seah K."/>
            <person name="Emmerich C."/>
        </authorList>
    </citation>
    <scope>NUCLEOTIDE SEQUENCE</scope>
    <source>
        <strain evidence="1">DP1</strain>
    </source>
</reference>
<evidence type="ECO:0000313" key="2">
    <source>
        <dbReference type="Proteomes" id="UP001295684"/>
    </source>
</evidence>
<evidence type="ECO:0000313" key="1">
    <source>
        <dbReference type="EMBL" id="CAI2372780.1"/>
    </source>
</evidence>
<organism evidence="1 2">
    <name type="scientific">Euplotes crassus</name>
    <dbReference type="NCBI Taxonomy" id="5936"/>
    <lineage>
        <taxon>Eukaryota</taxon>
        <taxon>Sar</taxon>
        <taxon>Alveolata</taxon>
        <taxon>Ciliophora</taxon>
        <taxon>Intramacronucleata</taxon>
        <taxon>Spirotrichea</taxon>
        <taxon>Hypotrichia</taxon>
        <taxon>Euplotida</taxon>
        <taxon>Euplotidae</taxon>
        <taxon>Moneuplotes</taxon>
    </lineage>
</organism>
<dbReference type="Proteomes" id="UP001295684">
    <property type="component" value="Unassembled WGS sequence"/>
</dbReference>
<protein>
    <submittedName>
        <fullName evidence="1">Uncharacterized protein</fullName>
    </submittedName>
</protein>
<sequence length="80" mass="9286">MISMLLIQNRRCAHDSLCSMYGYHQKCCSSNFNDSRTTLGSLMNLALFCSLRFYTEFFDNAFLRIAAKMLYFSASNHFLC</sequence>
<keyword evidence="2" id="KW-1185">Reference proteome</keyword>
<accession>A0AAD1XHI1</accession>
<comment type="caution">
    <text evidence="1">The sequence shown here is derived from an EMBL/GenBank/DDBJ whole genome shotgun (WGS) entry which is preliminary data.</text>
</comment>
<name>A0AAD1XHI1_EUPCR</name>
<dbReference type="EMBL" id="CAMPGE010014085">
    <property type="protein sequence ID" value="CAI2372780.1"/>
    <property type="molecule type" value="Genomic_DNA"/>
</dbReference>
<dbReference type="AlphaFoldDB" id="A0AAD1XHI1"/>
<gene>
    <name evidence="1" type="ORF">ECRASSUSDP1_LOCUS14113</name>
</gene>
<proteinExistence type="predicted"/>